<dbReference type="RefSeq" id="WP_062392116.1">
    <property type="nucleotide sequence ID" value="NZ_CP011853.1"/>
</dbReference>
<dbReference type="KEGG" id="goq:ACH46_06025"/>
<evidence type="ECO:0000313" key="2">
    <source>
        <dbReference type="EMBL" id="ALG84142.1"/>
    </source>
</evidence>
<dbReference type="AlphaFoldDB" id="A0A0N9N1X1"/>
<dbReference type="OrthoDB" id="4966605at2"/>
<evidence type="ECO:0000313" key="3">
    <source>
        <dbReference type="Proteomes" id="UP000063789"/>
    </source>
</evidence>
<sequence>MAYRLVPVRPGRELLAPPPRRLRGDRRGRGLRGPLMPAAMPAHKTRSDRFDAAAVEAFTEIDALWHDHLVGLDVAVDDIPRMLPRGDEPVQWPDDVTADGQVPLARLIPEGVDVAGRPTRAQIILFRRPLELRAQDAEDLPEILREVLIEQVATYLGVDEETVEDGPEKD</sequence>
<accession>A0A0N9N1X1</accession>
<evidence type="ECO:0008006" key="4">
    <source>
        <dbReference type="Google" id="ProtNLM"/>
    </source>
</evidence>
<protein>
    <recommendedName>
        <fullName evidence="4">Exonuclease</fullName>
    </recommendedName>
</protein>
<dbReference type="Proteomes" id="UP000063789">
    <property type="component" value="Chromosome"/>
</dbReference>
<dbReference type="InterPro" id="IPR010428">
    <property type="entry name" value="Zincin_1"/>
</dbReference>
<reference evidence="3" key="1">
    <citation type="submission" date="2015-06" db="EMBL/GenBank/DDBJ databases">
        <title>Complete genome sequence and metabolic analysis of phthalate degradation pathway in Gordonia sp. QH-11.</title>
        <authorList>
            <person name="Jin D."/>
            <person name="Kong X."/>
            <person name="Bai Z."/>
        </authorList>
    </citation>
    <scope>NUCLEOTIDE SEQUENCE [LARGE SCALE GENOMIC DNA]</scope>
    <source>
        <strain evidence="3">QH-11</strain>
    </source>
</reference>
<feature type="region of interest" description="Disordered" evidence="1">
    <location>
        <begin position="14"/>
        <end position="43"/>
    </location>
</feature>
<dbReference type="InterPro" id="IPR038555">
    <property type="entry name" value="Zincin_1_sf"/>
</dbReference>
<dbReference type="CDD" id="cd12954">
    <property type="entry name" value="MMP_TTHA0227_like_1"/>
    <property type="match status" value="1"/>
</dbReference>
<dbReference type="Pfam" id="PF06262">
    <property type="entry name" value="Zincin_1"/>
    <property type="match status" value="1"/>
</dbReference>
<gene>
    <name evidence="2" type="ORF">ACH46_06025</name>
</gene>
<proteinExistence type="predicted"/>
<name>A0A0N9N1X1_9ACTN</name>
<dbReference type="STRING" id="1136941.ACH46_06025"/>
<keyword evidence="3" id="KW-1185">Reference proteome</keyword>
<dbReference type="SUPFAM" id="SSF55486">
    <property type="entry name" value="Metalloproteases ('zincins'), catalytic domain"/>
    <property type="match status" value="1"/>
</dbReference>
<dbReference type="EMBL" id="CP011853">
    <property type="protein sequence ID" value="ALG84142.1"/>
    <property type="molecule type" value="Genomic_DNA"/>
</dbReference>
<evidence type="ECO:0000256" key="1">
    <source>
        <dbReference type="SAM" id="MobiDB-lite"/>
    </source>
</evidence>
<feature type="compositionally biased region" description="Basic residues" evidence="1">
    <location>
        <begin position="20"/>
        <end position="30"/>
    </location>
</feature>
<organism evidence="2 3">
    <name type="scientific">Gordonia phthalatica</name>
    <dbReference type="NCBI Taxonomy" id="1136941"/>
    <lineage>
        <taxon>Bacteria</taxon>
        <taxon>Bacillati</taxon>
        <taxon>Actinomycetota</taxon>
        <taxon>Actinomycetes</taxon>
        <taxon>Mycobacteriales</taxon>
        <taxon>Gordoniaceae</taxon>
        <taxon>Gordonia</taxon>
    </lineage>
</organism>
<dbReference type="Gene3D" id="3.30.2010.20">
    <property type="match status" value="1"/>
</dbReference>
<dbReference type="PATRIC" id="fig|1136941.3.peg.1233"/>
<reference evidence="2 3" key="2">
    <citation type="journal article" date="2017" name="Int. J. Syst. Evol. Microbiol.">
        <title>Gordonia phthalatica sp. nov., a di-n-butyl phthalate-degrading bacterium isolated from activated sludge.</title>
        <authorList>
            <person name="Jin D."/>
            <person name="Kong X."/>
            <person name="Jia M."/>
            <person name="Yu X."/>
            <person name="Wang X."/>
            <person name="Zhuang X."/>
            <person name="Deng Y."/>
            <person name="Bai Z."/>
        </authorList>
    </citation>
    <scope>NUCLEOTIDE SEQUENCE [LARGE SCALE GENOMIC DNA]</scope>
    <source>
        <strain evidence="2 3">QH-11</strain>
    </source>
</reference>